<organism evidence="2 3">
    <name type="scientific">Paraphoma chrysanthemicola</name>
    <dbReference type="NCBI Taxonomy" id="798071"/>
    <lineage>
        <taxon>Eukaryota</taxon>
        <taxon>Fungi</taxon>
        <taxon>Dikarya</taxon>
        <taxon>Ascomycota</taxon>
        <taxon>Pezizomycotina</taxon>
        <taxon>Dothideomycetes</taxon>
        <taxon>Pleosporomycetidae</taxon>
        <taxon>Pleosporales</taxon>
        <taxon>Pleosporineae</taxon>
        <taxon>Phaeosphaeriaceae</taxon>
        <taxon>Paraphoma</taxon>
    </lineage>
</organism>
<feature type="transmembrane region" description="Helical" evidence="1">
    <location>
        <begin position="43"/>
        <end position="63"/>
    </location>
</feature>
<dbReference type="InterPro" id="IPR021514">
    <property type="entry name" value="DUF3176"/>
</dbReference>
<proteinExistence type="predicted"/>
<keyword evidence="1" id="KW-0472">Membrane</keyword>
<accession>A0A8K0RIB1</accession>
<reference evidence="2" key="1">
    <citation type="journal article" date="2021" name="Nat. Commun.">
        <title>Genetic determinants of endophytism in the Arabidopsis root mycobiome.</title>
        <authorList>
            <person name="Mesny F."/>
            <person name="Miyauchi S."/>
            <person name="Thiergart T."/>
            <person name="Pickel B."/>
            <person name="Atanasova L."/>
            <person name="Karlsson M."/>
            <person name="Huettel B."/>
            <person name="Barry K.W."/>
            <person name="Haridas S."/>
            <person name="Chen C."/>
            <person name="Bauer D."/>
            <person name="Andreopoulos W."/>
            <person name="Pangilinan J."/>
            <person name="LaButti K."/>
            <person name="Riley R."/>
            <person name="Lipzen A."/>
            <person name="Clum A."/>
            <person name="Drula E."/>
            <person name="Henrissat B."/>
            <person name="Kohler A."/>
            <person name="Grigoriev I.V."/>
            <person name="Martin F.M."/>
            <person name="Hacquard S."/>
        </authorList>
    </citation>
    <scope>NUCLEOTIDE SEQUENCE</scope>
    <source>
        <strain evidence="2">MPI-SDFR-AT-0120</strain>
    </source>
</reference>
<gene>
    <name evidence="2" type="ORF">FB567DRAFT_599919</name>
</gene>
<sequence length="166" mass="18564">MTVACHGGANKSQTVRARPIAVNSRRRPTRSIWTLLREWRWEFATWLLGSCALVAIIALLAIFRGRALREWASQIRLATVVAALSQISQSALLVSVSSCIGQLKWDWLRQKRSASDLDIFDEASRGPNGSLLMLAKIQLWSSRVGWRTCDDYAPGVFPLCTAIQHN</sequence>
<evidence type="ECO:0000313" key="2">
    <source>
        <dbReference type="EMBL" id="KAH7094362.1"/>
    </source>
</evidence>
<name>A0A8K0RIB1_9PLEO</name>
<dbReference type="AlphaFoldDB" id="A0A8K0RIB1"/>
<dbReference type="PANTHER" id="PTHR35394">
    <property type="entry name" value="DUF3176 DOMAIN-CONTAINING PROTEIN"/>
    <property type="match status" value="1"/>
</dbReference>
<keyword evidence="3" id="KW-1185">Reference proteome</keyword>
<dbReference type="EMBL" id="JAGMVJ010000001">
    <property type="protein sequence ID" value="KAH7094362.1"/>
    <property type="molecule type" value="Genomic_DNA"/>
</dbReference>
<dbReference type="OrthoDB" id="5242705at2759"/>
<keyword evidence="1" id="KW-1133">Transmembrane helix</keyword>
<evidence type="ECO:0000256" key="1">
    <source>
        <dbReference type="SAM" id="Phobius"/>
    </source>
</evidence>
<dbReference type="Pfam" id="PF11374">
    <property type="entry name" value="DUF3176"/>
    <property type="match status" value="1"/>
</dbReference>
<dbReference type="PANTHER" id="PTHR35394:SF5">
    <property type="entry name" value="DUF3176 DOMAIN-CONTAINING PROTEIN"/>
    <property type="match status" value="1"/>
</dbReference>
<protein>
    <submittedName>
        <fullName evidence="2">Uncharacterized protein</fullName>
    </submittedName>
</protein>
<dbReference type="Proteomes" id="UP000813461">
    <property type="component" value="Unassembled WGS sequence"/>
</dbReference>
<comment type="caution">
    <text evidence="2">The sequence shown here is derived from an EMBL/GenBank/DDBJ whole genome shotgun (WGS) entry which is preliminary data.</text>
</comment>
<keyword evidence="1" id="KW-0812">Transmembrane</keyword>
<evidence type="ECO:0000313" key="3">
    <source>
        <dbReference type="Proteomes" id="UP000813461"/>
    </source>
</evidence>